<dbReference type="InParanoid" id="A0A1C7MYI1"/>
<sequence>MLSFIASPVSGCTYSHQPEEDCAGVYVSNHEIRSKLVRIDYEPFCKPICTDDDQPNAIKKKNNHSFSMTL</sequence>
<dbReference type="Proteomes" id="UP000093000">
    <property type="component" value="Unassembled WGS sequence"/>
</dbReference>
<accession>A0A1C7MYI1</accession>
<keyword evidence="2" id="KW-1185">Reference proteome</keyword>
<protein>
    <submittedName>
        <fullName evidence="1">Uncharacterized protein</fullName>
    </submittedName>
</protein>
<dbReference type="AlphaFoldDB" id="A0A1C7MYI1"/>
<evidence type="ECO:0000313" key="1">
    <source>
        <dbReference type="EMBL" id="OBZ81897.1"/>
    </source>
</evidence>
<reference evidence="1 2" key="1">
    <citation type="submission" date="2016-03" db="EMBL/GenBank/DDBJ databases">
        <title>Choanephora cucurbitarum.</title>
        <authorList>
            <person name="Min B."/>
            <person name="Park H."/>
            <person name="Park J.-H."/>
            <person name="Shin H.-D."/>
            <person name="Choi I.-G."/>
        </authorList>
    </citation>
    <scope>NUCLEOTIDE SEQUENCE [LARGE SCALE GENOMIC DNA]</scope>
    <source>
        <strain evidence="1 2">KUS-F28377</strain>
    </source>
</reference>
<gene>
    <name evidence="1" type="ORF">A0J61_10056</name>
</gene>
<comment type="caution">
    <text evidence="1">The sequence shown here is derived from an EMBL/GenBank/DDBJ whole genome shotgun (WGS) entry which is preliminary data.</text>
</comment>
<name>A0A1C7MYI1_9FUNG</name>
<dbReference type="EMBL" id="LUGH01001016">
    <property type="protein sequence ID" value="OBZ81897.1"/>
    <property type="molecule type" value="Genomic_DNA"/>
</dbReference>
<organism evidence="1 2">
    <name type="scientific">Choanephora cucurbitarum</name>
    <dbReference type="NCBI Taxonomy" id="101091"/>
    <lineage>
        <taxon>Eukaryota</taxon>
        <taxon>Fungi</taxon>
        <taxon>Fungi incertae sedis</taxon>
        <taxon>Mucoromycota</taxon>
        <taxon>Mucoromycotina</taxon>
        <taxon>Mucoromycetes</taxon>
        <taxon>Mucorales</taxon>
        <taxon>Mucorineae</taxon>
        <taxon>Choanephoraceae</taxon>
        <taxon>Choanephoroideae</taxon>
        <taxon>Choanephora</taxon>
    </lineage>
</organism>
<proteinExistence type="predicted"/>
<evidence type="ECO:0000313" key="2">
    <source>
        <dbReference type="Proteomes" id="UP000093000"/>
    </source>
</evidence>